<dbReference type="PIRSF" id="PIRSF005901">
    <property type="entry name" value="EF-P"/>
    <property type="match status" value="1"/>
</dbReference>
<evidence type="ECO:0000256" key="5">
    <source>
        <dbReference type="ARBA" id="ARBA00022768"/>
    </source>
</evidence>
<dbReference type="CDD" id="cd04470">
    <property type="entry name" value="S1_EF-P_repeat_1"/>
    <property type="match status" value="1"/>
</dbReference>
<dbReference type="Pfam" id="PF08207">
    <property type="entry name" value="EFP_N"/>
    <property type="match status" value="1"/>
</dbReference>
<dbReference type="InterPro" id="IPR013185">
    <property type="entry name" value="Transl_elong_KOW-like"/>
</dbReference>
<keyword evidence="6 8" id="KW-0648">Protein biosynthesis</keyword>
<comment type="subcellular location">
    <subcellularLocation>
        <location evidence="1 8">Cytoplasm</location>
    </subcellularLocation>
</comment>
<dbReference type="GO" id="GO:0043043">
    <property type="term" value="P:peptide biosynthetic process"/>
    <property type="evidence" value="ECO:0007669"/>
    <property type="project" value="InterPro"/>
</dbReference>
<keyword evidence="7 8" id="KW-0379">Hydroxylation</keyword>
<dbReference type="STRING" id="134287.A35E_00473"/>
<comment type="PTM">
    <text evidence="8">May be beta-lysylated on the epsilon-amino group of Lys-34 by the combined action of EpmA and EpmB, and then hydroxylated on the C5 position of the same residue by EpmC (if this protein is present). Lysylation is critical for the stimulatory effect of EF-P on peptide-bond formation. The lysylation moiety may extend toward the peptidyltransferase center and stabilize the terminal 3-CCA end of the tRNA. Hydroxylation of the C5 position on Lys-34 may allow additional potential stabilizing hydrogen-bond interactions with the P-tRNA.</text>
</comment>
<keyword evidence="5 8" id="KW-0251">Elongation factor</keyword>
<dbReference type="FunFam" id="2.30.30.30:FF:000003">
    <property type="entry name" value="Elongation factor P"/>
    <property type="match status" value="1"/>
</dbReference>
<evidence type="ECO:0000256" key="2">
    <source>
        <dbReference type="ARBA" id="ARBA00004815"/>
    </source>
</evidence>
<gene>
    <name evidence="8" type="primary">efp</name>
    <name evidence="13" type="ORF">A35E_00473</name>
</gene>
<dbReference type="NCBIfam" id="TIGR00038">
    <property type="entry name" value="efp"/>
    <property type="match status" value="1"/>
</dbReference>
<dbReference type="SMART" id="SM01185">
    <property type="entry name" value="EFP"/>
    <property type="match status" value="1"/>
</dbReference>
<dbReference type="GO" id="GO:0005829">
    <property type="term" value="C:cytosol"/>
    <property type="evidence" value="ECO:0007669"/>
    <property type="project" value="UniProtKB-ARBA"/>
</dbReference>
<dbReference type="Gene3D" id="2.40.50.140">
    <property type="entry name" value="Nucleic acid-binding proteins"/>
    <property type="match status" value="2"/>
</dbReference>
<evidence type="ECO:0000256" key="4">
    <source>
        <dbReference type="ARBA" id="ARBA00022490"/>
    </source>
</evidence>
<dbReference type="FunFam" id="2.40.50.140:FF:000004">
    <property type="entry name" value="Elongation factor P"/>
    <property type="match status" value="1"/>
</dbReference>
<evidence type="ECO:0000256" key="6">
    <source>
        <dbReference type="ARBA" id="ARBA00022917"/>
    </source>
</evidence>
<dbReference type="RefSeq" id="WP_014889062.1">
    <property type="nucleotide sequence ID" value="NC_018420.1"/>
</dbReference>
<dbReference type="HAMAP" id="MF_00141">
    <property type="entry name" value="EF_P"/>
    <property type="match status" value="1"/>
</dbReference>
<dbReference type="SUPFAM" id="SSF50249">
    <property type="entry name" value="Nucleic acid-binding proteins"/>
    <property type="match status" value="2"/>
</dbReference>
<keyword evidence="4 8" id="KW-0963">Cytoplasm</keyword>
<dbReference type="AlphaFoldDB" id="J3TZ65"/>
<dbReference type="Gene3D" id="2.30.30.30">
    <property type="match status" value="1"/>
</dbReference>
<evidence type="ECO:0000256" key="7">
    <source>
        <dbReference type="ARBA" id="ARBA00023278"/>
    </source>
</evidence>
<reference evidence="13 14" key="1">
    <citation type="journal article" date="2012" name="Mol. Biol. Evol.">
        <title>Genome reduction and co-evolution between the primary and secondary bacterial symbionts of psyllids.</title>
        <authorList>
            <person name="Sloan D.B."/>
            <person name="Moran N.A."/>
        </authorList>
    </citation>
    <scope>NUCLEOTIDE SEQUENCE [LARGE SCALE GENOMIC DNA]</scope>
    <source>
        <strain evidence="13">Hcub_S</strain>
    </source>
</reference>
<dbReference type="PANTHER" id="PTHR30053:SF12">
    <property type="entry name" value="ELONGATION FACTOR P (EF-P) FAMILY PROTEIN"/>
    <property type="match status" value="1"/>
</dbReference>
<dbReference type="KEGG" id="sehc:A35E_00473"/>
<dbReference type="SUPFAM" id="SSF50104">
    <property type="entry name" value="Translation proteins SH3-like domain"/>
    <property type="match status" value="1"/>
</dbReference>
<evidence type="ECO:0000256" key="1">
    <source>
        <dbReference type="ARBA" id="ARBA00004496"/>
    </source>
</evidence>
<dbReference type="Pfam" id="PF09285">
    <property type="entry name" value="Elong-fact-P_C"/>
    <property type="match status" value="1"/>
</dbReference>
<accession>J3TZ65</accession>
<comment type="similarity">
    <text evidence="3 8 10">Belongs to the elongation factor P family.</text>
</comment>
<dbReference type="InterPro" id="IPR001059">
    <property type="entry name" value="Transl_elong_P/YeiP_cen"/>
</dbReference>
<sequence length="188" mass="21089">MAFYSTNELRSGLNIILDGEPCTIIENEFVKPGKGQPFNRVRLRKLGSGKVLGKIFKSSELLEAAEVIDINLIYLYNDSSFWYFMNNKTFEQTIADAKVVRESAKWLVEQDQCILTLWNNQPIAVIPPKFVELEVIETDPGLKGDTANSTGKPARLTTGAIVKVPLFVHVGEIIKVDTRNGLYVSRIK</sequence>
<evidence type="ECO:0000313" key="13">
    <source>
        <dbReference type="EMBL" id="AFP85765.1"/>
    </source>
</evidence>
<dbReference type="FunFam" id="2.40.50.140:FF:000009">
    <property type="entry name" value="Elongation factor P"/>
    <property type="match status" value="1"/>
</dbReference>
<dbReference type="InterPro" id="IPR015365">
    <property type="entry name" value="Elong-fact-P_C"/>
</dbReference>
<dbReference type="HOGENOM" id="CLU_074944_0_0_6"/>
<dbReference type="NCBIfam" id="NF001810">
    <property type="entry name" value="PRK00529.1"/>
    <property type="match status" value="1"/>
</dbReference>
<evidence type="ECO:0000313" key="14">
    <source>
        <dbReference type="Proteomes" id="UP000003937"/>
    </source>
</evidence>
<dbReference type="PATRIC" id="fig|134287.3.peg.448"/>
<dbReference type="SMART" id="SM00841">
    <property type="entry name" value="Elong-fact-P_C"/>
    <property type="match status" value="1"/>
</dbReference>
<dbReference type="Pfam" id="PF01132">
    <property type="entry name" value="EFP"/>
    <property type="match status" value="1"/>
</dbReference>
<comment type="function">
    <text evidence="8">Involved in peptide bond synthesis. Alleviates ribosome stalling that occurs when 3 or more consecutive Pro residues or the sequence PPG is present in a protein, possibly by augmenting the peptidyl transferase activity of the ribosome. Modification of Lys-34 is required for alleviation.</text>
</comment>
<dbReference type="InterPro" id="IPR008991">
    <property type="entry name" value="Translation_prot_SH3-like_sf"/>
</dbReference>
<dbReference type="OrthoDB" id="9801844at2"/>
<dbReference type="PROSITE" id="PS01275">
    <property type="entry name" value="EFP"/>
    <property type="match status" value="1"/>
</dbReference>
<evidence type="ECO:0000259" key="11">
    <source>
        <dbReference type="SMART" id="SM00841"/>
    </source>
</evidence>
<feature type="domain" description="Elongation factor P C-terminal" evidence="11">
    <location>
        <begin position="131"/>
        <end position="186"/>
    </location>
</feature>
<dbReference type="UniPathway" id="UPA00345"/>
<dbReference type="PANTHER" id="PTHR30053">
    <property type="entry name" value="ELONGATION FACTOR P"/>
    <property type="match status" value="1"/>
</dbReference>
<evidence type="ECO:0000256" key="9">
    <source>
        <dbReference type="NCBIfam" id="TIGR00038"/>
    </source>
</evidence>
<dbReference type="InterPro" id="IPR013852">
    <property type="entry name" value="Transl_elong_P/YeiP_CS"/>
</dbReference>
<name>J3TZ65_9ENTR</name>
<dbReference type="InterPro" id="IPR014722">
    <property type="entry name" value="Rib_uL2_dom2"/>
</dbReference>
<evidence type="ECO:0000259" key="12">
    <source>
        <dbReference type="SMART" id="SM01185"/>
    </source>
</evidence>
<evidence type="ECO:0000256" key="3">
    <source>
        <dbReference type="ARBA" id="ARBA00009479"/>
    </source>
</evidence>
<keyword evidence="14" id="KW-1185">Reference proteome</keyword>
<evidence type="ECO:0000256" key="10">
    <source>
        <dbReference type="RuleBase" id="RU004389"/>
    </source>
</evidence>
<dbReference type="EMBL" id="CP003547">
    <property type="protein sequence ID" value="AFP85765.1"/>
    <property type="molecule type" value="Genomic_DNA"/>
</dbReference>
<feature type="modified residue" description="N6-(3,6-diaminohexanoyl)-5-hydroxylysine" evidence="8">
    <location>
        <position position="34"/>
    </location>
</feature>
<feature type="domain" description="Translation elongation factor P/YeiP central" evidence="12">
    <location>
        <begin position="69"/>
        <end position="123"/>
    </location>
</feature>
<comment type="pathway">
    <text evidence="2 8">Protein biosynthesis; polypeptide chain elongation.</text>
</comment>
<dbReference type="GO" id="GO:0003746">
    <property type="term" value="F:translation elongation factor activity"/>
    <property type="evidence" value="ECO:0007669"/>
    <property type="project" value="UniProtKB-UniRule"/>
</dbReference>
<evidence type="ECO:0000256" key="8">
    <source>
        <dbReference type="HAMAP-Rule" id="MF_00141"/>
    </source>
</evidence>
<dbReference type="InterPro" id="IPR012340">
    <property type="entry name" value="NA-bd_OB-fold"/>
</dbReference>
<dbReference type="CDD" id="cd05794">
    <property type="entry name" value="S1_EF-P_repeat_2"/>
    <property type="match status" value="1"/>
</dbReference>
<protein>
    <recommendedName>
        <fullName evidence="8 9">Elongation factor P</fullName>
        <shortName evidence="8">EF-P</shortName>
    </recommendedName>
</protein>
<dbReference type="InterPro" id="IPR011768">
    <property type="entry name" value="Transl_elongation_fac_P"/>
</dbReference>
<dbReference type="Proteomes" id="UP000003937">
    <property type="component" value="Chromosome"/>
</dbReference>
<organism evidence="13 14">
    <name type="scientific">secondary endosymbiont of Heteropsylla cubana</name>
    <dbReference type="NCBI Taxonomy" id="134287"/>
    <lineage>
        <taxon>Bacteria</taxon>
        <taxon>Pseudomonadati</taxon>
        <taxon>Pseudomonadota</taxon>
        <taxon>Gammaproteobacteria</taxon>
        <taxon>Enterobacterales</taxon>
        <taxon>Enterobacteriaceae</taxon>
        <taxon>aphid secondary symbionts</taxon>
    </lineage>
</organism>
<dbReference type="InterPro" id="IPR020599">
    <property type="entry name" value="Transl_elong_fac_P/YeiP"/>
</dbReference>
<proteinExistence type="inferred from homology"/>